<keyword evidence="2" id="KW-1185">Reference proteome</keyword>
<evidence type="ECO:0000313" key="2">
    <source>
        <dbReference type="Proteomes" id="UP001307705"/>
    </source>
</evidence>
<comment type="caution">
    <text evidence="1">The sequence shown here is derived from an EMBL/GenBank/DDBJ whole genome shotgun (WGS) entry which is preliminary data.</text>
</comment>
<proteinExistence type="predicted"/>
<sequence>MEPQRFAELILKGIQKGKEEFVVGGMERFTVFFNRIFLD</sequence>
<name>A0ABQ6PVT9_9BACT</name>
<evidence type="ECO:0000313" key="1">
    <source>
        <dbReference type="EMBL" id="GMQ32054.1"/>
    </source>
</evidence>
<dbReference type="EMBL" id="BTPE01000001">
    <property type="protein sequence ID" value="GMQ32054.1"/>
    <property type="molecule type" value="Genomic_DNA"/>
</dbReference>
<dbReference type="Proteomes" id="UP001307705">
    <property type="component" value="Unassembled WGS sequence"/>
</dbReference>
<protein>
    <submittedName>
        <fullName evidence="1">Uncharacterized protein</fullName>
    </submittedName>
</protein>
<reference evidence="1 2" key="1">
    <citation type="submission" date="2023-08" db="EMBL/GenBank/DDBJ databases">
        <title>Draft genome sequence of Algoriphagus taiwanensis.</title>
        <authorList>
            <person name="Takatani N."/>
            <person name="Hosokawa M."/>
            <person name="Sawabe T."/>
        </authorList>
    </citation>
    <scope>NUCLEOTIDE SEQUENCE [LARGE SCALE GENOMIC DNA]</scope>
    <source>
        <strain evidence="1 2">JCM 19755</strain>
    </source>
</reference>
<accession>A0ABQ6PVT9</accession>
<gene>
    <name evidence="1" type="ORF">Ataiwa_03260</name>
</gene>
<organism evidence="1 2">
    <name type="scientific">Algoriphagus taiwanensis</name>
    <dbReference type="NCBI Taxonomy" id="1445656"/>
    <lineage>
        <taxon>Bacteria</taxon>
        <taxon>Pseudomonadati</taxon>
        <taxon>Bacteroidota</taxon>
        <taxon>Cytophagia</taxon>
        <taxon>Cytophagales</taxon>
        <taxon>Cyclobacteriaceae</taxon>
        <taxon>Algoriphagus</taxon>
    </lineage>
</organism>